<comment type="caution">
    <text evidence="2">The sequence shown here is derived from an EMBL/GenBank/DDBJ whole genome shotgun (WGS) entry which is preliminary data.</text>
</comment>
<dbReference type="EMBL" id="BAABIZ010000044">
    <property type="protein sequence ID" value="GAA5111884.1"/>
    <property type="molecule type" value="Genomic_DNA"/>
</dbReference>
<organism evidence="2 3">
    <name type="scientific">Bartonella jaculi</name>
    <dbReference type="NCBI Taxonomy" id="686226"/>
    <lineage>
        <taxon>Bacteria</taxon>
        <taxon>Pseudomonadati</taxon>
        <taxon>Pseudomonadota</taxon>
        <taxon>Alphaproteobacteria</taxon>
        <taxon>Hyphomicrobiales</taxon>
        <taxon>Bartonellaceae</taxon>
        <taxon>Bartonella</taxon>
    </lineage>
</organism>
<reference evidence="3" key="1">
    <citation type="journal article" date="2019" name="Int. J. Syst. Evol. Microbiol.">
        <title>The Global Catalogue of Microorganisms (GCM) 10K type strain sequencing project: providing services to taxonomists for standard genome sequencing and annotation.</title>
        <authorList>
            <consortium name="The Broad Institute Genomics Platform"/>
            <consortium name="The Broad Institute Genome Sequencing Center for Infectious Disease"/>
            <person name="Wu L."/>
            <person name="Ma J."/>
        </authorList>
    </citation>
    <scope>NUCLEOTIDE SEQUENCE [LARGE SCALE GENOMIC DNA]</scope>
    <source>
        <strain evidence="3">JCM 17712</strain>
    </source>
</reference>
<sequence length="341" mass="37567">MSTIYDWSLRASDNTRADDLIDWSEGQRPSTINNSARVMMQRVREYLSDTGGALEGIVTVNHSQQTTAITLQTKSQFLDYKNGIIVRFKAKGKNVGATTVSLNGLSTKPVYKASETGVPILLEGEEIQSGCIYTLVYDEEISGWQLLNPTSTLSQRGLASALYPAGFIGTFAMQAIPSGWLLCDGSAYSRNIYSDLFAAIGTTWGSGDGFRTFNIPDLRGMFLRGFDGGRNVDTGRSFASVQQDSIQAHKHEGHRISVSQMAEDEEHYWHGDATTLWGHALDDEQKSRVSAVSGVRKEDIQTYDILAVPLEQPHSQDLVLSRARESETRPINVSVVFAIKT</sequence>
<evidence type="ECO:0000313" key="2">
    <source>
        <dbReference type="EMBL" id="GAA5111884.1"/>
    </source>
</evidence>
<accession>A0ABP9NAL4</accession>
<evidence type="ECO:0000259" key="1">
    <source>
        <dbReference type="Pfam" id="PF07484"/>
    </source>
</evidence>
<dbReference type="InterPro" id="IPR037053">
    <property type="entry name" value="Phage_tail_collar_dom_sf"/>
</dbReference>
<name>A0ABP9NAL4_9HYPH</name>
<dbReference type="Pfam" id="PF07484">
    <property type="entry name" value="Collar"/>
    <property type="match status" value="1"/>
</dbReference>
<proteinExistence type="predicted"/>
<dbReference type="InterPro" id="IPR011083">
    <property type="entry name" value="Phage_tail_collar_dom"/>
</dbReference>
<dbReference type="Proteomes" id="UP001500864">
    <property type="component" value="Unassembled WGS sequence"/>
</dbReference>
<gene>
    <name evidence="2" type="ORF">GCM10023261_16330</name>
</gene>
<evidence type="ECO:0000313" key="3">
    <source>
        <dbReference type="Proteomes" id="UP001500864"/>
    </source>
</evidence>
<feature type="domain" description="Phage tail collar" evidence="1">
    <location>
        <begin position="166"/>
        <end position="222"/>
    </location>
</feature>
<dbReference type="SUPFAM" id="SSF88874">
    <property type="entry name" value="Receptor-binding domain of short tail fibre protein gp12"/>
    <property type="match status" value="1"/>
</dbReference>
<dbReference type="Gene3D" id="3.90.1340.10">
    <property type="entry name" value="Phage tail collar domain"/>
    <property type="match status" value="1"/>
</dbReference>
<protein>
    <recommendedName>
        <fullName evidence="1">Phage tail collar domain-containing protein</fullName>
    </recommendedName>
</protein>
<dbReference type="RefSeq" id="WP_345117404.1">
    <property type="nucleotide sequence ID" value="NZ_BAABIZ010000044.1"/>
</dbReference>
<keyword evidence="3" id="KW-1185">Reference proteome</keyword>